<organism evidence="2 3">
    <name type="scientific">Musa acuminata subsp. malaccensis</name>
    <name type="common">Wild banana</name>
    <name type="synonym">Musa malaccensis</name>
    <dbReference type="NCBI Taxonomy" id="214687"/>
    <lineage>
        <taxon>Eukaryota</taxon>
        <taxon>Viridiplantae</taxon>
        <taxon>Streptophyta</taxon>
        <taxon>Embryophyta</taxon>
        <taxon>Tracheophyta</taxon>
        <taxon>Spermatophyta</taxon>
        <taxon>Magnoliopsida</taxon>
        <taxon>Liliopsida</taxon>
        <taxon>Zingiberales</taxon>
        <taxon>Musaceae</taxon>
        <taxon>Musa</taxon>
    </lineage>
</organism>
<dbReference type="EMBL" id="HG996472">
    <property type="protein sequence ID" value="CAG1832442.1"/>
    <property type="molecule type" value="Genomic_DNA"/>
</dbReference>
<evidence type="ECO:0000313" key="3">
    <source>
        <dbReference type="Proteomes" id="UP000012960"/>
    </source>
</evidence>
<proteinExistence type="predicted"/>
<name>A0A804K9P7_MUSAM</name>
<evidence type="ECO:0000313" key="1">
    <source>
        <dbReference type="EMBL" id="CAG1832442.1"/>
    </source>
</evidence>
<dbReference type="InParanoid" id="A0A804K9P7"/>
<accession>A0A804K9P7</accession>
<reference evidence="1" key="1">
    <citation type="submission" date="2021-03" db="EMBL/GenBank/DDBJ databases">
        <authorList>
            <consortium name="Genoscope - CEA"/>
            <person name="William W."/>
        </authorList>
    </citation>
    <scope>NUCLEOTIDE SEQUENCE</scope>
    <source>
        <strain evidence="1">Doubled-haploid Pahang</strain>
    </source>
</reference>
<dbReference type="Proteomes" id="UP000012960">
    <property type="component" value="Unplaced"/>
</dbReference>
<protein>
    <submittedName>
        <fullName evidence="1">(wild Malaysian banana) hypothetical protein</fullName>
    </submittedName>
</protein>
<dbReference type="AlphaFoldDB" id="A0A804K9P7"/>
<dbReference type="Gramene" id="Ma08_t22840.1">
    <property type="protein sequence ID" value="Ma08_p22840.1"/>
    <property type="gene ID" value="Ma08_g22840"/>
</dbReference>
<dbReference type="EnsemblPlants" id="Ma08_t22840.1">
    <property type="protein sequence ID" value="Ma08_p22840.1"/>
    <property type="gene ID" value="Ma08_g22840"/>
</dbReference>
<keyword evidence="3" id="KW-1185">Reference proteome</keyword>
<gene>
    <name evidence="1" type="ORF">GSMUA_83620.1</name>
</gene>
<evidence type="ECO:0000313" key="2">
    <source>
        <dbReference type="EnsemblPlants" id="Ma08_p22840.1"/>
    </source>
</evidence>
<reference evidence="2" key="2">
    <citation type="submission" date="2021-05" db="UniProtKB">
        <authorList>
            <consortium name="EnsemblPlants"/>
        </authorList>
    </citation>
    <scope>IDENTIFICATION</scope>
    <source>
        <strain evidence="2">subsp. malaccensis</strain>
    </source>
</reference>
<sequence>MKSLFKNRGIHLWKVVNTGCNGTLVCKITSYANLIDVDAKPKEEWNTLNHSLKSFKGSLI</sequence>